<gene>
    <name evidence="15" type="primary">atpC</name>
    <name evidence="19" type="ORF">BFW38_15905</name>
</gene>
<dbReference type="Proteomes" id="UP000094291">
    <property type="component" value="Unassembled WGS sequence"/>
</dbReference>
<evidence type="ECO:0000256" key="1">
    <source>
        <dbReference type="ARBA" id="ARBA00003543"/>
    </source>
</evidence>
<dbReference type="RefSeq" id="WP_068999777.1">
    <property type="nucleotide sequence ID" value="NZ_MDTQ01000001.1"/>
</dbReference>
<accession>A0A1E2VCW8</accession>
<evidence type="ECO:0000256" key="16">
    <source>
        <dbReference type="RuleBase" id="RU003656"/>
    </source>
</evidence>
<evidence type="ECO:0000256" key="3">
    <source>
        <dbReference type="ARBA" id="ARBA00005712"/>
    </source>
</evidence>
<dbReference type="NCBIfam" id="NF001847">
    <property type="entry name" value="PRK00571.1-4"/>
    <property type="match status" value="1"/>
</dbReference>
<comment type="function">
    <text evidence="1 15">Produces ATP from ADP in the presence of a proton gradient across the membrane.</text>
</comment>
<proteinExistence type="inferred from homology"/>
<keyword evidence="9 15" id="KW-0406">Ion transport</keyword>
<dbReference type="InterPro" id="IPR001469">
    <property type="entry name" value="ATP_synth_F1_dsu/esu"/>
</dbReference>
<dbReference type="InterPro" id="IPR036794">
    <property type="entry name" value="ATP_F1_dsu/esu_C_sf"/>
</dbReference>
<dbReference type="SUPFAM" id="SSF46604">
    <property type="entry name" value="Epsilon subunit of F1F0-ATP synthase C-terminal domain"/>
    <property type="match status" value="1"/>
</dbReference>
<dbReference type="NCBIfam" id="TIGR01216">
    <property type="entry name" value="ATP_synt_epsi"/>
    <property type="match status" value="1"/>
</dbReference>
<evidence type="ECO:0000256" key="6">
    <source>
        <dbReference type="ARBA" id="ARBA00022448"/>
    </source>
</evidence>
<dbReference type="FunFam" id="2.60.15.10:FF:000001">
    <property type="entry name" value="ATP synthase epsilon chain"/>
    <property type="match status" value="1"/>
</dbReference>
<dbReference type="PANTHER" id="PTHR13822">
    <property type="entry name" value="ATP SYNTHASE DELTA/EPSILON CHAIN"/>
    <property type="match status" value="1"/>
</dbReference>
<evidence type="ECO:0000259" key="18">
    <source>
        <dbReference type="Pfam" id="PF02823"/>
    </source>
</evidence>
<dbReference type="EMBL" id="MDTQ01000001">
    <property type="protein sequence ID" value="ODC04793.1"/>
    <property type="molecule type" value="Genomic_DNA"/>
</dbReference>
<protein>
    <recommendedName>
        <fullName evidence="5 15">ATP synthase epsilon chain</fullName>
    </recommendedName>
    <alternativeName>
        <fullName evidence="14 15">ATP synthase F1 sector epsilon subunit</fullName>
    </alternativeName>
    <alternativeName>
        <fullName evidence="13 15">F-ATPase epsilon subunit</fullName>
    </alternativeName>
</protein>
<dbReference type="NCBIfam" id="NF009977">
    <property type="entry name" value="PRK13442.1"/>
    <property type="match status" value="1"/>
</dbReference>
<dbReference type="HAMAP" id="MF_00530">
    <property type="entry name" value="ATP_synth_epsil_bac"/>
    <property type="match status" value="1"/>
</dbReference>
<dbReference type="InterPro" id="IPR020547">
    <property type="entry name" value="ATP_synth_F1_esu_C"/>
</dbReference>
<dbReference type="GO" id="GO:0046933">
    <property type="term" value="F:proton-transporting ATP synthase activity, rotational mechanism"/>
    <property type="evidence" value="ECO:0007669"/>
    <property type="project" value="UniProtKB-UniRule"/>
</dbReference>
<dbReference type="AlphaFoldDB" id="A0A1E2VCW8"/>
<feature type="domain" description="ATP synthase epsilon subunit C-terminal" evidence="17">
    <location>
        <begin position="88"/>
        <end position="132"/>
    </location>
</feature>
<evidence type="ECO:0000256" key="13">
    <source>
        <dbReference type="ARBA" id="ARBA00030215"/>
    </source>
</evidence>
<keyword evidence="10 15" id="KW-0472">Membrane</keyword>
<evidence type="ECO:0000256" key="10">
    <source>
        <dbReference type="ARBA" id="ARBA00023136"/>
    </source>
</evidence>
<evidence type="ECO:0000256" key="9">
    <source>
        <dbReference type="ARBA" id="ARBA00023065"/>
    </source>
</evidence>
<keyword evidence="7 15" id="KW-1003">Cell membrane</keyword>
<dbReference type="Pfam" id="PF02823">
    <property type="entry name" value="ATP-synt_DE_N"/>
    <property type="match status" value="1"/>
</dbReference>
<dbReference type="CDD" id="cd12152">
    <property type="entry name" value="F1-ATPase_delta"/>
    <property type="match status" value="1"/>
</dbReference>
<organism evidence="19 20">
    <name type="scientific">Terasakiispira papahanaumokuakeensis</name>
    <dbReference type="NCBI Taxonomy" id="197479"/>
    <lineage>
        <taxon>Bacteria</taxon>
        <taxon>Pseudomonadati</taxon>
        <taxon>Pseudomonadota</taxon>
        <taxon>Gammaproteobacteria</taxon>
        <taxon>Oceanospirillales</taxon>
        <taxon>Terasakiispira</taxon>
    </lineage>
</organism>
<keyword evidence="6 15" id="KW-0813">Transport</keyword>
<dbReference type="InterPro" id="IPR036771">
    <property type="entry name" value="ATPsynth_dsu/esu_N"/>
</dbReference>
<evidence type="ECO:0000256" key="12">
    <source>
        <dbReference type="ARBA" id="ARBA00023310"/>
    </source>
</evidence>
<evidence type="ECO:0000313" key="20">
    <source>
        <dbReference type="Proteomes" id="UP000094291"/>
    </source>
</evidence>
<dbReference type="Gene3D" id="2.60.15.10">
    <property type="entry name" value="F0F1 ATP synthase delta/epsilon subunit, N-terminal"/>
    <property type="match status" value="1"/>
</dbReference>
<evidence type="ECO:0000256" key="8">
    <source>
        <dbReference type="ARBA" id="ARBA00022781"/>
    </source>
</evidence>
<comment type="subunit">
    <text evidence="4 15 16">F-type ATPases have 2 components, CF(1) - the catalytic core - and CF(0) - the membrane proton channel. CF(1) has five subunits: alpha(3), beta(3), gamma(1), delta(1), epsilon(1). CF(0) has three main subunits: a, b and c.</text>
</comment>
<evidence type="ECO:0000256" key="2">
    <source>
        <dbReference type="ARBA" id="ARBA00004202"/>
    </source>
</evidence>
<feature type="domain" description="ATP synthase F1 complex delta/epsilon subunit N-terminal" evidence="18">
    <location>
        <begin position="5"/>
        <end position="84"/>
    </location>
</feature>
<dbReference type="GO" id="GO:0045259">
    <property type="term" value="C:proton-transporting ATP synthase complex"/>
    <property type="evidence" value="ECO:0007669"/>
    <property type="project" value="UniProtKB-KW"/>
</dbReference>
<evidence type="ECO:0000256" key="7">
    <source>
        <dbReference type="ARBA" id="ARBA00022475"/>
    </source>
</evidence>
<dbReference type="Gene3D" id="1.20.5.440">
    <property type="entry name" value="ATP synthase delta/epsilon subunit, C-terminal domain"/>
    <property type="match status" value="1"/>
</dbReference>
<comment type="similarity">
    <text evidence="3 15 16">Belongs to the ATPase epsilon chain family.</text>
</comment>
<keyword evidence="11 15" id="KW-0139">CF(1)</keyword>
<dbReference type="SUPFAM" id="SSF51344">
    <property type="entry name" value="Epsilon subunit of F1F0-ATP synthase N-terminal domain"/>
    <property type="match status" value="1"/>
</dbReference>
<evidence type="ECO:0000256" key="14">
    <source>
        <dbReference type="ARBA" id="ARBA00031795"/>
    </source>
</evidence>
<dbReference type="OrthoDB" id="9791445at2"/>
<evidence type="ECO:0000313" key="19">
    <source>
        <dbReference type="EMBL" id="ODC04793.1"/>
    </source>
</evidence>
<dbReference type="PANTHER" id="PTHR13822:SF10">
    <property type="entry name" value="ATP SYNTHASE EPSILON CHAIN, CHLOROPLASTIC"/>
    <property type="match status" value="1"/>
</dbReference>
<dbReference type="STRING" id="197479.BFW38_15905"/>
<name>A0A1E2VCW8_9GAMM</name>
<reference evidence="19 20" key="1">
    <citation type="submission" date="2016-08" db="EMBL/GenBank/DDBJ databases">
        <authorList>
            <person name="Seilhamer J.J."/>
        </authorList>
    </citation>
    <scope>NUCLEOTIDE SEQUENCE [LARGE SCALE GENOMIC DNA]</scope>
    <source>
        <strain evidence="19 20">PH27A</strain>
    </source>
</reference>
<keyword evidence="8 15" id="KW-0375">Hydrogen ion transport</keyword>
<keyword evidence="12 15" id="KW-0066">ATP synthesis</keyword>
<dbReference type="InterPro" id="IPR020546">
    <property type="entry name" value="ATP_synth_F1_dsu/esu_N"/>
</dbReference>
<dbReference type="GO" id="GO:0005886">
    <property type="term" value="C:plasma membrane"/>
    <property type="evidence" value="ECO:0007669"/>
    <property type="project" value="UniProtKB-SubCell"/>
</dbReference>
<dbReference type="GO" id="GO:0005524">
    <property type="term" value="F:ATP binding"/>
    <property type="evidence" value="ECO:0007669"/>
    <property type="project" value="UniProtKB-UniRule"/>
</dbReference>
<comment type="subcellular location">
    <subcellularLocation>
        <location evidence="2 15">Cell membrane</location>
        <topology evidence="2 15">Peripheral membrane protein</topology>
    </subcellularLocation>
</comment>
<evidence type="ECO:0000256" key="4">
    <source>
        <dbReference type="ARBA" id="ARBA00011648"/>
    </source>
</evidence>
<keyword evidence="20" id="KW-1185">Reference proteome</keyword>
<evidence type="ECO:0000259" key="17">
    <source>
        <dbReference type="Pfam" id="PF00401"/>
    </source>
</evidence>
<dbReference type="Pfam" id="PF00401">
    <property type="entry name" value="ATP-synt_DE"/>
    <property type="match status" value="1"/>
</dbReference>
<evidence type="ECO:0000256" key="15">
    <source>
        <dbReference type="HAMAP-Rule" id="MF_00530"/>
    </source>
</evidence>
<evidence type="ECO:0000256" key="11">
    <source>
        <dbReference type="ARBA" id="ARBA00023196"/>
    </source>
</evidence>
<evidence type="ECO:0000256" key="5">
    <source>
        <dbReference type="ARBA" id="ARBA00014480"/>
    </source>
</evidence>
<comment type="caution">
    <text evidence="19">The sequence shown here is derived from an EMBL/GenBank/DDBJ whole genome shotgun (WGS) entry which is preliminary data.</text>
</comment>
<sequence>MAMTLHCDIVSAEQSIFSGRAEMLIAAGAAGDLGIMPGHTPLLTELKPGPVRVVLQDGKEEIFYVSSGFLEVQPNVVTVLADSADRAENLDEAAAQEAQREAERAMKDQKSDLDYARATVELAEAAAQLRTLQQLRKKTQ</sequence>